<feature type="compositionally biased region" description="Basic and acidic residues" evidence="1">
    <location>
        <begin position="61"/>
        <end position="74"/>
    </location>
</feature>
<protein>
    <submittedName>
        <fullName evidence="2">Uncharacterized protein</fullName>
    </submittedName>
</protein>
<sequence>MLSPRDTSLSLAACGELCVCSELRSDLVHRESSVTGLDPVWTWTTTQSLTQGSQSAAVTEHTARRVSHSEDYSD</sequence>
<keyword evidence="3" id="KW-1185">Reference proteome</keyword>
<gene>
    <name evidence="2" type="ORF">KC01_LOCUS17499</name>
</gene>
<reference evidence="2 3" key="1">
    <citation type="submission" date="2024-04" db="EMBL/GenBank/DDBJ databases">
        <authorList>
            <person name="Waldvogel A.-M."/>
            <person name="Schoenle A."/>
        </authorList>
    </citation>
    <scope>NUCLEOTIDE SEQUENCE [LARGE SCALE GENOMIC DNA]</scope>
</reference>
<accession>A0AAV2KF81</accession>
<dbReference type="AlphaFoldDB" id="A0AAV2KF81"/>
<proteinExistence type="predicted"/>
<evidence type="ECO:0000313" key="3">
    <source>
        <dbReference type="Proteomes" id="UP001497482"/>
    </source>
</evidence>
<organism evidence="2 3">
    <name type="scientific">Knipowitschia caucasica</name>
    <name type="common">Caucasian dwarf goby</name>
    <name type="synonym">Pomatoschistus caucasicus</name>
    <dbReference type="NCBI Taxonomy" id="637954"/>
    <lineage>
        <taxon>Eukaryota</taxon>
        <taxon>Metazoa</taxon>
        <taxon>Chordata</taxon>
        <taxon>Craniata</taxon>
        <taxon>Vertebrata</taxon>
        <taxon>Euteleostomi</taxon>
        <taxon>Actinopterygii</taxon>
        <taxon>Neopterygii</taxon>
        <taxon>Teleostei</taxon>
        <taxon>Neoteleostei</taxon>
        <taxon>Acanthomorphata</taxon>
        <taxon>Gobiaria</taxon>
        <taxon>Gobiiformes</taxon>
        <taxon>Gobioidei</taxon>
        <taxon>Gobiidae</taxon>
        <taxon>Gobiinae</taxon>
        <taxon>Knipowitschia</taxon>
    </lineage>
</organism>
<dbReference type="Proteomes" id="UP001497482">
    <property type="component" value="Chromosome 18"/>
</dbReference>
<dbReference type="EMBL" id="OZ035840">
    <property type="protein sequence ID" value="CAL1587545.1"/>
    <property type="molecule type" value="Genomic_DNA"/>
</dbReference>
<name>A0AAV2KF81_KNICA</name>
<evidence type="ECO:0000313" key="2">
    <source>
        <dbReference type="EMBL" id="CAL1587545.1"/>
    </source>
</evidence>
<evidence type="ECO:0000256" key="1">
    <source>
        <dbReference type="SAM" id="MobiDB-lite"/>
    </source>
</evidence>
<feature type="region of interest" description="Disordered" evidence="1">
    <location>
        <begin position="52"/>
        <end position="74"/>
    </location>
</feature>